<feature type="transmembrane region" description="Helical" evidence="7">
    <location>
        <begin position="324"/>
        <end position="344"/>
    </location>
</feature>
<keyword evidence="6 7" id="KW-0472">Membrane</keyword>
<evidence type="ECO:0000256" key="3">
    <source>
        <dbReference type="ARBA" id="ARBA00022554"/>
    </source>
</evidence>
<feature type="transmembrane region" description="Helical" evidence="7">
    <location>
        <begin position="301"/>
        <end position="318"/>
    </location>
</feature>
<evidence type="ECO:0000256" key="7">
    <source>
        <dbReference type="SAM" id="Phobius"/>
    </source>
</evidence>
<protein>
    <submittedName>
        <fullName evidence="9">Transporter</fullName>
    </submittedName>
</protein>
<feature type="transmembrane region" description="Helical" evidence="7">
    <location>
        <begin position="423"/>
        <end position="449"/>
    </location>
</feature>
<dbReference type="GO" id="GO:0046713">
    <property type="term" value="P:borate transport"/>
    <property type="evidence" value="ECO:0007669"/>
    <property type="project" value="TreeGrafter"/>
</dbReference>
<organism evidence="9 10">
    <name type="scientific">Cladorrhinum samala</name>
    <dbReference type="NCBI Taxonomy" id="585594"/>
    <lineage>
        <taxon>Eukaryota</taxon>
        <taxon>Fungi</taxon>
        <taxon>Dikarya</taxon>
        <taxon>Ascomycota</taxon>
        <taxon>Pezizomycotina</taxon>
        <taxon>Sordariomycetes</taxon>
        <taxon>Sordariomycetidae</taxon>
        <taxon>Sordariales</taxon>
        <taxon>Podosporaceae</taxon>
        <taxon>Cladorrhinum</taxon>
    </lineage>
</organism>
<evidence type="ECO:0000256" key="6">
    <source>
        <dbReference type="ARBA" id="ARBA00023136"/>
    </source>
</evidence>
<feature type="transmembrane region" description="Helical" evidence="7">
    <location>
        <begin position="59"/>
        <end position="83"/>
    </location>
</feature>
<dbReference type="FunFam" id="1.10.287.570:FF:000003">
    <property type="entry name" value="Anion exchange family protein"/>
    <property type="match status" value="1"/>
</dbReference>
<feature type="transmembrane region" description="Helical" evidence="7">
    <location>
        <begin position="494"/>
        <end position="515"/>
    </location>
</feature>
<evidence type="ECO:0000313" key="10">
    <source>
        <dbReference type="Proteomes" id="UP001321749"/>
    </source>
</evidence>
<keyword evidence="4 7" id="KW-0812">Transmembrane</keyword>
<dbReference type="GO" id="GO:0005452">
    <property type="term" value="F:solute:inorganic anion antiporter activity"/>
    <property type="evidence" value="ECO:0007669"/>
    <property type="project" value="InterPro"/>
</dbReference>
<evidence type="ECO:0000256" key="4">
    <source>
        <dbReference type="ARBA" id="ARBA00022692"/>
    </source>
</evidence>
<feature type="transmembrane region" description="Helical" evidence="7">
    <location>
        <begin position="249"/>
        <end position="268"/>
    </location>
</feature>
<dbReference type="EMBL" id="MU864985">
    <property type="protein sequence ID" value="KAK4461719.1"/>
    <property type="molecule type" value="Genomic_DNA"/>
</dbReference>
<reference evidence="9" key="2">
    <citation type="submission" date="2023-06" db="EMBL/GenBank/DDBJ databases">
        <authorList>
            <consortium name="Lawrence Berkeley National Laboratory"/>
            <person name="Mondo S.J."/>
            <person name="Hensen N."/>
            <person name="Bonometti L."/>
            <person name="Westerberg I."/>
            <person name="Brannstrom I.O."/>
            <person name="Guillou S."/>
            <person name="Cros-Aarteil S."/>
            <person name="Calhoun S."/>
            <person name="Haridas S."/>
            <person name="Kuo A."/>
            <person name="Pangilinan J."/>
            <person name="Riley R."/>
            <person name="Labutti K."/>
            <person name="Andreopoulos B."/>
            <person name="Lipzen A."/>
            <person name="Chen C."/>
            <person name="Yanf M."/>
            <person name="Daum C."/>
            <person name="Ng V."/>
            <person name="Clum A."/>
            <person name="Steindorff A."/>
            <person name="Ohm R."/>
            <person name="Martin F."/>
            <person name="Silar P."/>
            <person name="Natvig D."/>
            <person name="Lalanne C."/>
            <person name="Gautier V."/>
            <person name="Ament-Velasquez S.L."/>
            <person name="Kruys A."/>
            <person name="Hutchinson M.I."/>
            <person name="Powell A.J."/>
            <person name="Barry K."/>
            <person name="Miller A.N."/>
            <person name="Grigoriev I.V."/>
            <person name="Debuchy R."/>
            <person name="Gladieux P."/>
            <person name="Thoren M.H."/>
            <person name="Johannesson H."/>
        </authorList>
    </citation>
    <scope>NUCLEOTIDE SEQUENCE</scope>
    <source>
        <strain evidence="9">PSN324</strain>
    </source>
</reference>
<feature type="domain" description="Bicarbonate transporter-like transmembrane" evidence="8">
    <location>
        <begin position="212"/>
        <end position="525"/>
    </location>
</feature>
<evidence type="ECO:0000256" key="1">
    <source>
        <dbReference type="ARBA" id="ARBA00004128"/>
    </source>
</evidence>
<dbReference type="GO" id="GO:0050801">
    <property type="term" value="P:monoatomic ion homeostasis"/>
    <property type="evidence" value="ECO:0007669"/>
    <property type="project" value="TreeGrafter"/>
</dbReference>
<name>A0AAV9HLQ4_9PEZI</name>
<dbReference type="GO" id="GO:0005886">
    <property type="term" value="C:plasma membrane"/>
    <property type="evidence" value="ECO:0007669"/>
    <property type="project" value="TreeGrafter"/>
</dbReference>
<evidence type="ECO:0000256" key="5">
    <source>
        <dbReference type="ARBA" id="ARBA00022989"/>
    </source>
</evidence>
<accession>A0AAV9HLQ4</accession>
<evidence type="ECO:0000313" key="9">
    <source>
        <dbReference type="EMBL" id="KAK4461719.1"/>
    </source>
</evidence>
<feature type="domain" description="Bicarbonate transporter-like transmembrane" evidence="8">
    <location>
        <begin position="35"/>
        <end position="205"/>
    </location>
</feature>
<reference evidence="9" key="1">
    <citation type="journal article" date="2023" name="Mol. Phylogenet. Evol.">
        <title>Genome-scale phylogeny and comparative genomics of the fungal order Sordariales.</title>
        <authorList>
            <person name="Hensen N."/>
            <person name="Bonometti L."/>
            <person name="Westerberg I."/>
            <person name="Brannstrom I.O."/>
            <person name="Guillou S."/>
            <person name="Cros-Aarteil S."/>
            <person name="Calhoun S."/>
            <person name="Haridas S."/>
            <person name="Kuo A."/>
            <person name="Mondo S."/>
            <person name="Pangilinan J."/>
            <person name="Riley R."/>
            <person name="LaButti K."/>
            <person name="Andreopoulos B."/>
            <person name="Lipzen A."/>
            <person name="Chen C."/>
            <person name="Yan M."/>
            <person name="Daum C."/>
            <person name="Ng V."/>
            <person name="Clum A."/>
            <person name="Steindorff A."/>
            <person name="Ohm R.A."/>
            <person name="Martin F."/>
            <person name="Silar P."/>
            <person name="Natvig D.O."/>
            <person name="Lalanne C."/>
            <person name="Gautier V."/>
            <person name="Ament-Velasquez S.L."/>
            <person name="Kruys A."/>
            <person name="Hutchinson M.I."/>
            <person name="Powell A.J."/>
            <person name="Barry K."/>
            <person name="Miller A.N."/>
            <person name="Grigoriev I.V."/>
            <person name="Debuchy R."/>
            <person name="Gladieux P."/>
            <person name="Hiltunen Thoren M."/>
            <person name="Johannesson H."/>
        </authorList>
    </citation>
    <scope>NUCLEOTIDE SEQUENCE</scope>
    <source>
        <strain evidence="9">PSN324</strain>
    </source>
</reference>
<dbReference type="PANTHER" id="PTHR11453">
    <property type="entry name" value="ANION EXCHANGE PROTEIN"/>
    <property type="match status" value="1"/>
</dbReference>
<dbReference type="GO" id="GO:0005774">
    <property type="term" value="C:vacuolar membrane"/>
    <property type="evidence" value="ECO:0007669"/>
    <property type="project" value="UniProtKB-SubCell"/>
</dbReference>
<feature type="transmembrane region" description="Helical" evidence="7">
    <location>
        <begin position="399"/>
        <end position="417"/>
    </location>
</feature>
<feature type="transmembrane region" description="Helical" evidence="7">
    <location>
        <begin position="148"/>
        <end position="166"/>
    </location>
</feature>
<keyword evidence="3" id="KW-0926">Vacuole</keyword>
<proteinExistence type="inferred from homology"/>
<keyword evidence="10" id="KW-1185">Reference proteome</keyword>
<evidence type="ECO:0000256" key="2">
    <source>
        <dbReference type="ARBA" id="ARBA00010993"/>
    </source>
</evidence>
<dbReference type="Proteomes" id="UP001321749">
    <property type="component" value="Unassembled WGS sequence"/>
</dbReference>
<dbReference type="Pfam" id="PF00955">
    <property type="entry name" value="HCO3_cotransp"/>
    <property type="match status" value="2"/>
</dbReference>
<feature type="transmembrane region" description="Helical" evidence="7">
    <location>
        <begin position="470"/>
        <end position="488"/>
    </location>
</feature>
<comment type="similarity">
    <text evidence="2">Belongs to the anion exchanger (TC 2.A.31) family.</text>
</comment>
<gene>
    <name evidence="9" type="ORF">QBC42DRAFT_329008</name>
</gene>
<dbReference type="AlphaFoldDB" id="A0AAV9HLQ4"/>
<comment type="caution">
    <text evidence="9">The sequence shown here is derived from an EMBL/GenBank/DDBJ whole genome shotgun (WGS) entry which is preliminary data.</text>
</comment>
<dbReference type="InterPro" id="IPR011531">
    <property type="entry name" value="HCO3_transpt-like_TM_dom"/>
</dbReference>
<comment type="subcellular location">
    <subcellularLocation>
        <location evidence="1">Vacuole membrane</location>
        <topology evidence="1">Multi-pass membrane protein</topology>
    </subcellularLocation>
</comment>
<dbReference type="Gene3D" id="1.10.287.570">
    <property type="entry name" value="Helical hairpin bin"/>
    <property type="match status" value="1"/>
</dbReference>
<feature type="transmembrane region" description="Helical" evidence="7">
    <location>
        <begin position="208"/>
        <end position="229"/>
    </location>
</feature>
<evidence type="ECO:0000259" key="8">
    <source>
        <dbReference type="Pfam" id="PF00955"/>
    </source>
</evidence>
<dbReference type="GO" id="GO:0006820">
    <property type="term" value="P:monoatomic anion transport"/>
    <property type="evidence" value="ECO:0007669"/>
    <property type="project" value="InterPro"/>
</dbReference>
<sequence>MESGTSAKSTSRPTKVHQSYSFDDAVGWRRWRALRPCLGMYHDVKRRLPYYLSDITDAFTYRCIASTVRMYFVNLLPAIAYTLDMYRQTGAFFGINEALFASSLAAVVFSIFGAQPLTIVGVTGLISLFNFTIYDIISIYDVAIYPQFMAWVGIWAAIFHWLVAVFNACDYMRYVTDFSSESFGMYVGIIYLIKGVEELANEFTASRSNAAGFLACTIAILYFGTVYSLEKLGSSTVWKAGFRGFLADYAYVFATVFWVGFSHIPGTIQQTHIERVPVVDAFQPTQPRSWVIDFWNLEGRWIAVAIPFGFLVMLLFYYDHKPGGFHWDFFLLGCTTFVSGILGLPLPNGLVPQAPVHTDSLTIYETTVKIIPTSEGEQTEIRRPIVHATAVVEQRVSHLLMGLALIGTMTGPLLAVLHTMPAALFAGVFFVVGWGSVSTNGILHKAIFLQREERFIQRDEPLLAVRRRKIVLYIGLQMLGVAACVAISHTLAAVGFPVLIMLLIPLRILVVPRWFTLHELQVLDEFTATNDIVLASLGGMPQLPEHSRAEDWGLERRRSETRHGVHRQRAGSFQV</sequence>
<keyword evidence="5 7" id="KW-1133">Transmembrane helix</keyword>
<feature type="transmembrane region" description="Helical" evidence="7">
    <location>
        <begin position="90"/>
        <end position="112"/>
    </location>
</feature>
<feature type="transmembrane region" description="Helical" evidence="7">
    <location>
        <begin position="118"/>
        <end position="136"/>
    </location>
</feature>
<dbReference type="InterPro" id="IPR003020">
    <property type="entry name" value="HCO3_transpt_euk"/>
</dbReference>
<dbReference type="PANTHER" id="PTHR11453:SF38">
    <property type="entry name" value="ANION TRANSPORTER (EUROFUNG)"/>
    <property type="match status" value="1"/>
</dbReference>